<reference evidence="2" key="2">
    <citation type="submission" date="2018-03" db="EMBL/GenBank/DDBJ databases">
        <title>The Triticum urartu genome reveals the dynamic nature of wheat genome evolution.</title>
        <authorList>
            <person name="Ling H."/>
            <person name="Ma B."/>
            <person name="Shi X."/>
            <person name="Liu H."/>
            <person name="Dong L."/>
            <person name="Sun H."/>
            <person name="Cao Y."/>
            <person name="Gao Q."/>
            <person name="Zheng S."/>
            <person name="Li Y."/>
            <person name="Yu Y."/>
            <person name="Du H."/>
            <person name="Qi M."/>
            <person name="Li Y."/>
            <person name="Yu H."/>
            <person name="Cui Y."/>
            <person name="Wang N."/>
            <person name="Chen C."/>
            <person name="Wu H."/>
            <person name="Zhao Y."/>
            <person name="Zhang J."/>
            <person name="Li Y."/>
            <person name="Zhou W."/>
            <person name="Zhang B."/>
            <person name="Hu W."/>
            <person name="Eijk M."/>
            <person name="Tang J."/>
            <person name="Witsenboer H."/>
            <person name="Zhao S."/>
            <person name="Li Z."/>
            <person name="Zhang A."/>
            <person name="Wang D."/>
            <person name="Liang C."/>
        </authorList>
    </citation>
    <scope>NUCLEOTIDE SEQUENCE [LARGE SCALE GENOMIC DNA]</scope>
    <source>
        <strain evidence="2">cv. G1812</strain>
    </source>
</reference>
<evidence type="ECO:0000313" key="2">
    <source>
        <dbReference type="EnsemblPlants" id="TuG1812G0400001625.01.T01.cds307154"/>
    </source>
</evidence>
<proteinExistence type="predicted"/>
<accession>A0A8R7Q4Z5</accession>
<dbReference type="Proteomes" id="UP000015106">
    <property type="component" value="Chromosome 4"/>
</dbReference>
<protein>
    <submittedName>
        <fullName evidence="2">Uncharacterized protein</fullName>
    </submittedName>
</protein>
<organism evidence="2 3">
    <name type="scientific">Triticum urartu</name>
    <name type="common">Red wild einkorn</name>
    <name type="synonym">Crithodium urartu</name>
    <dbReference type="NCBI Taxonomy" id="4572"/>
    <lineage>
        <taxon>Eukaryota</taxon>
        <taxon>Viridiplantae</taxon>
        <taxon>Streptophyta</taxon>
        <taxon>Embryophyta</taxon>
        <taxon>Tracheophyta</taxon>
        <taxon>Spermatophyta</taxon>
        <taxon>Magnoliopsida</taxon>
        <taxon>Liliopsida</taxon>
        <taxon>Poales</taxon>
        <taxon>Poaceae</taxon>
        <taxon>BOP clade</taxon>
        <taxon>Pooideae</taxon>
        <taxon>Triticodae</taxon>
        <taxon>Triticeae</taxon>
        <taxon>Triticinae</taxon>
        <taxon>Triticum</taxon>
    </lineage>
</organism>
<dbReference type="Gramene" id="TuG1812G0400001625.01.T01">
    <property type="protein sequence ID" value="TuG1812G0400001625.01.T01.cds307154"/>
    <property type="gene ID" value="TuG1812G0400001625.01"/>
</dbReference>
<reference evidence="2" key="3">
    <citation type="submission" date="2022-06" db="UniProtKB">
        <authorList>
            <consortium name="EnsemblPlants"/>
        </authorList>
    </citation>
    <scope>IDENTIFICATION</scope>
</reference>
<feature type="region of interest" description="Disordered" evidence="1">
    <location>
        <begin position="1"/>
        <end position="35"/>
    </location>
</feature>
<dbReference type="AlphaFoldDB" id="A0A8R7Q4Z5"/>
<evidence type="ECO:0000256" key="1">
    <source>
        <dbReference type="SAM" id="MobiDB-lite"/>
    </source>
</evidence>
<name>A0A8R7Q4Z5_TRIUA</name>
<keyword evidence="3" id="KW-1185">Reference proteome</keyword>
<evidence type="ECO:0000313" key="3">
    <source>
        <dbReference type="Proteomes" id="UP000015106"/>
    </source>
</evidence>
<dbReference type="EnsemblPlants" id="TuG1812G0400001625.01.T01">
    <property type="protein sequence ID" value="TuG1812G0400001625.01.T01.cds307154"/>
    <property type="gene ID" value="TuG1812G0400001625.01"/>
</dbReference>
<sequence length="67" mass="7006">MAPTICPSEDLGSLDSSLTDRAGQESKGIPNTKTVKDEKDLDGVVKNCDRHGQVAAEACALKSGRSC</sequence>
<reference evidence="3" key="1">
    <citation type="journal article" date="2013" name="Nature">
        <title>Draft genome of the wheat A-genome progenitor Triticum urartu.</title>
        <authorList>
            <person name="Ling H.Q."/>
            <person name="Zhao S."/>
            <person name="Liu D."/>
            <person name="Wang J."/>
            <person name="Sun H."/>
            <person name="Zhang C."/>
            <person name="Fan H."/>
            <person name="Li D."/>
            <person name="Dong L."/>
            <person name="Tao Y."/>
            <person name="Gao C."/>
            <person name="Wu H."/>
            <person name="Li Y."/>
            <person name="Cui Y."/>
            <person name="Guo X."/>
            <person name="Zheng S."/>
            <person name="Wang B."/>
            <person name="Yu K."/>
            <person name="Liang Q."/>
            <person name="Yang W."/>
            <person name="Lou X."/>
            <person name="Chen J."/>
            <person name="Feng M."/>
            <person name="Jian J."/>
            <person name="Zhang X."/>
            <person name="Luo G."/>
            <person name="Jiang Y."/>
            <person name="Liu J."/>
            <person name="Wang Z."/>
            <person name="Sha Y."/>
            <person name="Zhang B."/>
            <person name="Wu H."/>
            <person name="Tang D."/>
            <person name="Shen Q."/>
            <person name="Xue P."/>
            <person name="Zou S."/>
            <person name="Wang X."/>
            <person name="Liu X."/>
            <person name="Wang F."/>
            <person name="Yang Y."/>
            <person name="An X."/>
            <person name="Dong Z."/>
            <person name="Zhang K."/>
            <person name="Zhang X."/>
            <person name="Luo M.C."/>
            <person name="Dvorak J."/>
            <person name="Tong Y."/>
            <person name="Wang J."/>
            <person name="Yang H."/>
            <person name="Li Z."/>
            <person name="Wang D."/>
            <person name="Zhang A."/>
            <person name="Wang J."/>
        </authorList>
    </citation>
    <scope>NUCLEOTIDE SEQUENCE</scope>
    <source>
        <strain evidence="3">cv. G1812</strain>
    </source>
</reference>